<dbReference type="HOGENOM" id="CLU_2878102_0_0_3"/>
<proteinExistence type="predicted"/>
<dbReference type="AlphaFoldDB" id="B4W537"/>
<organism evidence="1 2">
    <name type="scientific">Coleofasciculus chthonoplastes PCC 7420</name>
    <dbReference type="NCBI Taxonomy" id="118168"/>
    <lineage>
        <taxon>Bacteria</taxon>
        <taxon>Bacillati</taxon>
        <taxon>Cyanobacteriota</taxon>
        <taxon>Cyanophyceae</taxon>
        <taxon>Coleofasciculales</taxon>
        <taxon>Coleofasciculaceae</taxon>
        <taxon>Coleofasciculus</taxon>
    </lineage>
</organism>
<reference evidence="1 2" key="1">
    <citation type="submission" date="2008-07" db="EMBL/GenBank/DDBJ databases">
        <authorList>
            <person name="Tandeau de Marsac N."/>
            <person name="Ferriera S."/>
            <person name="Johnson J."/>
            <person name="Kravitz S."/>
            <person name="Beeson K."/>
            <person name="Sutton G."/>
            <person name="Rogers Y.-H."/>
            <person name="Friedman R."/>
            <person name="Frazier M."/>
            <person name="Venter J.C."/>
        </authorList>
    </citation>
    <scope>NUCLEOTIDE SEQUENCE [LARGE SCALE GENOMIC DNA]</scope>
    <source>
        <strain evidence="1 2">PCC 7420</strain>
    </source>
</reference>
<dbReference type="RefSeq" id="WP_006106493.1">
    <property type="nucleotide sequence ID" value="NZ_DS989883.1"/>
</dbReference>
<dbReference type="Proteomes" id="UP000003835">
    <property type="component" value="Unassembled WGS sequence"/>
</dbReference>
<keyword evidence="2" id="KW-1185">Reference proteome</keyword>
<evidence type="ECO:0000313" key="2">
    <source>
        <dbReference type="Proteomes" id="UP000003835"/>
    </source>
</evidence>
<dbReference type="EMBL" id="DS989883">
    <property type="protein sequence ID" value="EDX70731.1"/>
    <property type="molecule type" value="Genomic_DNA"/>
</dbReference>
<dbReference type="STRING" id="118168.MC7420_8159"/>
<protein>
    <submittedName>
        <fullName evidence="1">Uncharacterized protein</fullName>
    </submittedName>
</protein>
<sequence length="63" mass="7071">MNVLPDPIGVELGYEWEQQTTRLNLTGNLAQYEARAVVVQNAIASDGECDRVLGVYTEKFIRD</sequence>
<name>B4W537_9CYAN</name>
<gene>
    <name evidence="1" type="ORF">MC7420_8159</name>
</gene>
<evidence type="ECO:0000313" key="1">
    <source>
        <dbReference type="EMBL" id="EDX70731.1"/>
    </source>
</evidence>
<accession>B4W537</accession>